<reference evidence="2 3" key="1">
    <citation type="submission" date="2022-07" db="EMBL/GenBank/DDBJ databases">
        <title>Bombella genomes.</title>
        <authorList>
            <person name="Harer L."/>
            <person name="Styblova S."/>
            <person name="Ehrmann M."/>
        </authorList>
    </citation>
    <scope>NUCLEOTIDE SEQUENCE [LARGE SCALE GENOMIC DNA]</scope>
    <source>
        <strain evidence="2 3">TMW 2.2558</strain>
    </source>
</reference>
<evidence type="ECO:0000313" key="3">
    <source>
        <dbReference type="Proteomes" id="UP001165648"/>
    </source>
</evidence>
<feature type="domain" description="Peptidase S9 prolyl oligopeptidase catalytic" evidence="1">
    <location>
        <begin position="451"/>
        <end position="653"/>
    </location>
</feature>
<dbReference type="InterPro" id="IPR050585">
    <property type="entry name" value="Xaa-Pro_dipeptidyl-ppase/CocE"/>
</dbReference>
<protein>
    <submittedName>
        <fullName evidence="2">Prolyl oligopeptidase family serine peptidase</fullName>
    </submittedName>
</protein>
<dbReference type="PANTHER" id="PTHR43056">
    <property type="entry name" value="PEPTIDASE S9 PROLYL OLIGOPEPTIDASE"/>
    <property type="match status" value="1"/>
</dbReference>
<dbReference type="EMBL" id="JANIDW010000002">
    <property type="protein sequence ID" value="MCX5614540.1"/>
    <property type="molecule type" value="Genomic_DNA"/>
</dbReference>
<keyword evidence="3" id="KW-1185">Reference proteome</keyword>
<sequence length="657" mass="70491">MTARRSSGSSSVVHPWVTPALMTRKTRNFAEIRAVEGWVLWQESRPDEQGRSVIVGRAPDGSLHDLTPPDAQPGTEMHVYGGGAWAAMYDGAAIHVVFSDRKRGGLWRSVQGGEAQPVCGAAYGEGGIAYSYADLAFQGERLVCVREAEHPDGVIHAELVEVMPSGVVCSLQSGADFYMAPRLSPDGRFLAFIAWQNPHMPWTETGLYVQDLTGAQGTMCLAGGAGQACSVMGPFWAGERLYALSDGVPEHAAADYNRHWTPIAFEAKADAAGEEVTWQPQPLPPAPAEIGLPAWVFGQSCCAALPEGQLLARGVRHGVPVTLLYHPQTGWKDVLIGAVPDDVPVPVEGGRDFAWLNSPPDAPPCVMMGSLESEIEGRICVRQAWALPDGVTPADIAVPETVSFPVEEGPGPLYAQFYRPAQGPHCEAVQGKPPLVVIVHGGPTGQARTDLSFKVQWWTCRGFAVLDVNYRGSTGFGRAYRAALDGRWGVLDVQDCCRAVQGVVDKGWVDPQRCVIRGSSAGGLTVLSALAHSSLFVAGTSLYGVTDLRGLVAETHRFEACYLDGLIAPWPEGEAVYRARSPLSWPEAITAPVLFLHGDADRVVPLSQAEALQSQLPASSLHIYQGEGHGFRSAEVIAESLERELAFYRDVFAQAAA</sequence>
<evidence type="ECO:0000313" key="2">
    <source>
        <dbReference type="EMBL" id="MCX5614540.1"/>
    </source>
</evidence>
<dbReference type="InterPro" id="IPR001375">
    <property type="entry name" value="Peptidase_S9_cat"/>
</dbReference>
<dbReference type="RefSeq" id="WP_266106647.1">
    <property type="nucleotide sequence ID" value="NZ_JANIDW010000002.1"/>
</dbReference>
<dbReference type="InterPro" id="IPR029058">
    <property type="entry name" value="AB_hydrolase_fold"/>
</dbReference>
<dbReference type="Proteomes" id="UP001165648">
    <property type="component" value="Unassembled WGS sequence"/>
</dbReference>
<proteinExistence type="predicted"/>
<organism evidence="2 3">
    <name type="scientific">Bombella saccharophila</name>
    <dbReference type="NCBI Taxonomy" id="2967338"/>
    <lineage>
        <taxon>Bacteria</taxon>
        <taxon>Pseudomonadati</taxon>
        <taxon>Pseudomonadota</taxon>
        <taxon>Alphaproteobacteria</taxon>
        <taxon>Acetobacterales</taxon>
        <taxon>Acetobacteraceae</taxon>
        <taxon>Bombella</taxon>
    </lineage>
</organism>
<evidence type="ECO:0000259" key="1">
    <source>
        <dbReference type="Pfam" id="PF00326"/>
    </source>
</evidence>
<dbReference type="Pfam" id="PF00326">
    <property type="entry name" value="Peptidase_S9"/>
    <property type="match status" value="1"/>
</dbReference>
<name>A0ABT3W650_9PROT</name>
<dbReference type="PANTHER" id="PTHR43056:SF5">
    <property type="entry name" value="PEPTIDASE S9 PROLYL OLIGOPEPTIDASE CATALYTIC DOMAIN-CONTAINING PROTEIN"/>
    <property type="match status" value="1"/>
</dbReference>
<dbReference type="SUPFAM" id="SSF53474">
    <property type="entry name" value="alpha/beta-Hydrolases"/>
    <property type="match status" value="1"/>
</dbReference>
<gene>
    <name evidence="2" type="ORF">NQF64_04695</name>
</gene>
<comment type="caution">
    <text evidence="2">The sequence shown here is derived from an EMBL/GenBank/DDBJ whole genome shotgun (WGS) entry which is preliminary data.</text>
</comment>
<dbReference type="Gene3D" id="3.40.50.1820">
    <property type="entry name" value="alpha/beta hydrolase"/>
    <property type="match status" value="1"/>
</dbReference>
<accession>A0ABT3W650</accession>
<dbReference type="SUPFAM" id="SSF69304">
    <property type="entry name" value="Tricorn protease N-terminal domain"/>
    <property type="match status" value="1"/>
</dbReference>